<name>A0A4Z1SN79_GIAMU</name>
<protein>
    <submittedName>
        <fullName evidence="4">Uncharacterized protein</fullName>
    </submittedName>
</protein>
<feature type="signal peptide" evidence="3">
    <location>
        <begin position="1"/>
        <end position="15"/>
    </location>
</feature>
<organism evidence="4 5">
    <name type="scientific">Giardia muris</name>
    <dbReference type="NCBI Taxonomy" id="5742"/>
    <lineage>
        <taxon>Eukaryota</taxon>
        <taxon>Metamonada</taxon>
        <taxon>Diplomonadida</taxon>
        <taxon>Hexamitidae</taxon>
        <taxon>Giardiinae</taxon>
        <taxon>Giardia</taxon>
    </lineage>
</organism>
<keyword evidence="2" id="KW-0812">Transmembrane</keyword>
<evidence type="ECO:0000256" key="2">
    <source>
        <dbReference type="SAM" id="Phobius"/>
    </source>
</evidence>
<keyword evidence="2" id="KW-1133">Transmembrane helix</keyword>
<feature type="compositionally biased region" description="Low complexity" evidence="1">
    <location>
        <begin position="1502"/>
        <end position="1515"/>
    </location>
</feature>
<dbReference type="VEuPathDB" id="GiardiaDB:GMRT_11036"/>
<dbReference type="OrthoDB" id="439917at2759"/>
<keyword evidence="5" id="KW-1185">Reference proteome</keyword>
<evidence type="ECO:0000313" key="5">
    <source>
        <dbReference type="Proteomes" id="UP000315496"/>
    </source>
</evidence>
<proteinExistence type="predicted"/>
<dbReference type="Proteomes" id="UP000315496">
    <property type="component" value="Chromosome 4"/>
</dbReference>
<keyword evidence="3" id="KW-0732">Signal</keyword>
<accession>A0A4Z1SN79</accession>
<evidence type="ECO:0000256" key="1">
    <source>
        <dbReference type="SAM" id="MobiDB-lite"/>
    </source>
</evidence>
<reference evidence="4 5" key="1">
    <citation type="submission" date="2019-05" db="EMBL/GenBank/DDBJ databases">
        <title>The compact genome of Giardia muris reveals important steps in the evolution of intestinal protozoan parasites.</title>
        <authorList>
            <person name="Xu F."/>
            <person name="Jimenez-Gonzalez A."/>
            <person name="Einarsson E."/>
            <person name="Astvaldsson A."/>
            <person name="Peirasmaki D."/>
            <person name="Eckmann L."/>
            <person name="Andersson J.O."/>
            <person name="Svard S.G."/>
            <person name="Jerlstrom-Hultqvist J."/>
        </authorList>
    </citation>
    <scope>NUCLEOTIDE SEQUENCE [LARGE SCALE GENOMIC DNA]</scope>
    <source>
        <strain evidence="4 5">Roberts-Thomson</strain>
    </source>
</reference>
<feature type="chain" id="PRO_5021322298" evidence="3">
    <location>
        <begin position="16"/>
        <end position="1534"/>
    </location>
</feature>
<comment type="caution">
    <text evidence="4">The sequence shown here is derived from an EMBL/GenBank/DDBJ whole genome shotgun (WGS) entry which is preliminary data.</text>
</comment>
<gene>
    <name evidence="4" type="ORF">GMRT_11036</name>
</gene>
<dbReference type="EMBL" id="VDLU01000004">
    <property type="protein sequence ID" value="TNJ27176.1"/>
    <property type="molecule type" value="Genomic_DNA"/>
</dbReference>
<sequence>MLILLAAALVHNAAAHGTFLQQCSILDLSPEALKLHGPGVKASEVSLAIDLDEIIALGSLEVTSEVSKLARQYASKRTTALVAMELTVLELVGRMEEEPEEAFHVSHMLVDVLIGSNIESTCERVMRVKGLVKSGQLRLKELLEPLATRFRTEVLSGNYLDISLDRYAVKYFGESFGACPPTALQPLEYIFSLYLDGQESFSKTLRLLLRHLIDAQLPTMNDETALLSCLDITPDASLQDVARLSSRCFSGMSPMHLKTPESVCLLALLESHRSTLMTSQDAFILSQWLVSAVHYSRLLATRVAIILLRLYPTYLAAYDDISEETVIAIAQIIKVVSDFIASANIESVNLVFDEHVLVGAEKCAYQTATTLLKHCLSTVYTELQASQPLSCVDEGLHTISGLFNQHADIHFEVVQDGSFSVFHGEPFWYGFAYPAESQDVVELDRLHQELQSLRIFGSTAISSYSSHARAGTCPAGEYLTPSKSCAPCPIGFYCPGTGDYIPCEITTDQRAEYYYRGASSEDECYFRCPEVLYPNYHSRRCEKAFPGVLPSGKDVKFCNLSTFVTGPTGTLMQYFPLSIFTYQSSGCGLVALAGEVVLVGPRGMTTNVTAFLSGQGHVSFTYRVLYPTSPSENAQYAILSVPGYFLLTLQCTPDWICRLILAVGTVPPDSGYDGRLYGSEDISEGFKLPEVLPMVLWSEATNATHVTFCAIGRVTESPMACVAYRLSIRALQQEYAVFEASVEPDSEPPLAFGAPTLLGSNDGPNGKSIEFDARGQTSIMSPWIRADIGGYQYIRPEGLESLPGAVEKLYIAASGLNGLDENPFGFQPALLLKRYARANNLLGALDGCLPGAIRRAGYCYLGQGGYPQPGVFPLLRQACSMTDYASGLLRDGEVLSVVAEKGSFTLNGVFLSIRQDLSSTPTFVSLQILKDHATCCEPATRAKTKACQACTFYSAMDPLQSFTVPLTSTIYPDTVKVNNYGEDELVLRISGLESAVLANMTIPGYGTKYVVIDVDQLATTAARRSQALILPMCTPCPFLPIGYDAQVRAEEGSDNRTTCPCEELGQSSLRVTAYGVCAQTSGVGLVPPTLFLDIQLYRKTVATVVDGAVLFSYKEGCYDLEEPFVGIRAFEATIPDGTIFVSSYDPRETTDANQIYGKAAFYQASVNRLISIPYQGVISQRGSIYLWGHYNGIETAVREVRLCRKATPIRPILTTQVERTRLFDTPLNLVNETLLSDRRLLMAAGVISPERAYLAYLPVPLSLAYFNNTEPSRTSQQFYALIPGTVVNPEDVCTSRMEVEQSTEDRGSFSCLSFRDRVWKPYDPTKVPGILPGAVIYTVSLDIDSAPGPVAYLRYRVDPQIRERVGEILLSGQSAANEISPSTMALEAFIVIFMLGCIIISIYLCVSRYRRTRPGTLEPSTGGTLSLSEATLLSNRRLLQNFLGSPNKLWKFQRSSMLNLTSQMNDEKRPWMPFVELCPFSPNVLKVLHACTGHSSEMSSILEGSCGSESGSSLSPIRTDPEDLASSSCDEQKK</sequence>
<evidence type="ECO:0000256" key="3">
    <source>
        <dbReference type="SAM" id="SignalP"/>
    </source>
</evidence>
<evidence type="ECO:0000313" key="4">
    <source>
        <dbReference type="EMBL" id="TNJ27176.1"/>
    </source>
</evidence>
<feature type="region of interest" description="Disordered" evidence="1">
    <location>
        <begin position="1502"/>
        <end position="1534"/>
    </location>
</feature>
<feature type="compositionally biased region" description="Polar residues" evidence="1">
    <location>
        <begin position="1525"/>
        <end position="1534"/>
    </location>
</feature>
<feature type="transmembrane region" description="Helical" evidence="2">
    <location>
        <begin position="1384"/>
        <end position="1406"/>
    </location>
</feature>
<keyword evidence="2" id="KW-0472">Membrane</keyword>